<dbReference type="SMART" id="SM00320">
    <property type="entry name" value="WD40"/>
    <property type="match status" value="8"/>
</dbReference>
<feature type="repeat" description="WD" evidence="6">
    <location>
        <begin position="460"/>
        <end position="489"/>
    </location>
</feature>
<dbReference type="Pfam" id="PF00400">
    <property type="entry name" value="WD40"/>
    <property type="match status" value="6"/>
</dbReference>
<evidence type="ECO:0000313" key="7">
    <source>
        <dbReference type="EMBL" id="KAH0224536.1"/>
    </source>
</evidence>
<comment type="similarity">
    <text evidence="3">Belongs to the WD repeat MDV1/CAF4 family.</text>
</comment>
<evidence type="ECO:0000256" key="1">
    <source>
        <dbReference type="ARBA" id="ARBA00022574"/>
    </source>
</evidence>
<comment type="caution">
    <text evidence="7">The sequence shown here is derived from an EMBL/GenBank/DDBJ whole genome shotgun (WGS) entry which is preliminary data.</text>
</comment>
<dbReference type="PANTHER" id="PTHR22847:SF637">
    <property type="entry name" value="WD REPEAT DOMAIN 5B"/>
    <property type="match status" value="1"/>
</dbReference>
<comment type="function">
    <text evidence="5">Involved in mitochondrial fission. Acts as an adapter protein required to form mitochondrial fission complexes. Formation of these complexes is required to promote constriction and fission of the mitochondrial compartment at a late step in mitochondrial division.</text>
</comment>
<gene>
    <name evidence="7" type="ORF">KCV03_g3505</name>
</gene>
<accession>A0A9P8GM31</accession>
<dbReference type="PROSITE" id="PS50294">
    <property type="entry name" value="WD_REPEATS_REGION"/>
    <property type="match status" value="2"/>
</dbReference>
<keyword evidence="2" id="KW-0677">Repeat</keyword>
<sequence length="609" mass="67365">MSGIDLSLPDTVPEMARYQDRPMTLDSFAVYNLLDPHNEPPGLVEKCNSECPRDDYVYFRASPGVDSLKGLIDHHLSTTVHEGFDPNLFLAVTDPDWEQNGVCVVTLGDDEGKPDKFIMKTEESGLLLVNLQIANTDWYEAKENAEYTGDDDTHDLESEGTFPDGASKKKPGTGFYIGFYAIPGIDPSQLIRDVEPFHDGKVPEDRVCRFEGFLKPDWDLVSQASDSWHPQALFSPDDSFLAVSPYNGGCITIYRADTGSLQTSTIEHDDMIWDISFSASGEHILSACDDGIARLFNTNTGVLEKEFHDDREGWSDQRMFVACFTPDGKAIATGTDIVQIWDLETGALVRDLLGPNDRDYLPVASIEAMGNVLREETTISGIDFSPGGTFLVTEGFGGWGRQLRIWDMQTWKLRFECEDNGAVFSVDGKDLAIAGHGKVELWDAETMTLKHTLEGTRPVFSPDGTTIATASSSHTIYLWDLETAHLLHTLSGYGTLSPSVQFTPDSTTLLSNSGHTVHIWDITSGDLELLLEGHERQIHTITLSPNNTTLATGSKDSSVRLWDVRTGECLQKLEEHIDEVWGATFSSDGKRLVTSDDGGRVLLWDTEQC</sequence>
<dbReference type="InterPro" id="IPR015943">
    <property type="entry name" value="WD40/YVTN_repeat-like_dom_sf"/>
</dbReference>
<dbReference type="CDD" id="cd00200">
    <property type="entry name" value="WD40"/>
    <property type="match status" value="1"/>
</dbReference>
<dbReference type="Proteomes" id="UP000767238">
    <property type="component" value="Unassembled WGS sequence"/>
</dbReference>
<dbReference type="SUPFAM" id="SSF50998">
    <property type="entry name" value="Quinoprotein alcohol dehydrogenase-like"/>
    <property type="match status" value="2"/>
</dbReference>
<feature type="repeat" description="WD" evidence="6">
    <location>
        <begin position="531"/>
        <end position="572"/>
    </location>
</feature>
<feature type="repeat" description="WD" evidence="6">
    <location>
        <begin position="573"/>
        <end position="609"/>
    </location>
</feature>
<dbReference type="InterPro" id="IPR020472">
    <property type="entry name" value="WD40_PAC1"/>
</dbReference>
<dbReference type="InterPro" id="IPR011047">
    <property type="entry name" value="Quinoprotein_ADH-like_sf"/>
</dbReference>
<reference evidence="7" key="2">
    <citation type="submission" date="2021-08" db="EMBL/GenBank/DDBJ databases">
        <authorList>
            <person name="Gostincar C."/>
            <person name="Sun X."/>
            <person name="Song Z."/>
            <person name="Gunde-Cimerman N."/>
        </authorList>
    </citation>
    <scope>NUCLEOTIDE SEQUENCE</scope>
    <source>
        <strain evidence="7">EXF-8016</strain>
    </source>
</reference>
<dbReference type="InterPro" id="IPR019775">
    <property type="entry name" value="WD40_repeat_CS"/>
</dbReference>
<feature type="non-terminal residue" evidence="7">
    <location>
        <position position="609"/>
    </location>
</feature>
<dbReference type="PRINTS" id="PR00320">
    <property type="entry name" value="GPROTEINBRPT"/>
</dbReference>
<evidence type="ECO:0000256" key="6">
    <source>
        <dbReference type="PROSITE-ProRule" id="PRU00221"/>
    </source>
</evidence>
<evidence type="ECO:0000256" key="3">
    <source>
        <dbReference type="ARBA" id="ARBA00038415"/>
    </source>
</evidence>
<proteinExistence type="inferred from homology"/>
<dbReference type="Gene3D" id="2.130.10.10">
    <property type="entry name" value="YVTN repeat-like/Quinoprotein amine dehydrogenase"/>
    <property type="match status" value="3"/>
</dbReference>
<organism evidence="7 8">
    <name type="scientific">Aureobasidium melanogenum</name>
    <name type="common">Aureobasidium pullulans var. melanogenum</name>
    <dbReference type="NCBI Taxonomy" id="46634"/>
    <lineage>
        <taxon>Eukaryota</taxon>
        <taxon>Fungi</taxon>
        <taxon>Dikarya</taxon>
        <taxon>Ascomycota</taxon>
        <taxon>Pezizomycotina</taxon>
        <taxon>Dothideomycetes</taxon>
        <taxon>Dothideomycetidae</taxon>
        <taxon>Dothideales</taxon>
        <taxon>Saccotheciaceae</taxon>
        <taxon>Aureobasidium</taxon>
    </lineage>
</organism>
<dbReference type="InterPro" id="IPR001680">
    <property type="entry name" value="WD40_rpt"/>
</dbReference>
<protein>
    <recommendedName>
        <fullName evidence="4">Mitochondrial division protein 1</fullName>
    </recommendedName>
</protein>
<dbReference type="AlphaFoldDB" id="A0A9P8GM31"/>
<evidence type="ECO:0000256" key="5">
    <source>
        <dbReference type="ARBA" id="ARBA00043913"/>
    </source>
</evidence>
<dbReference type="PROSITE" id="PS50082">
    <property type="entry name" value="WD_REPEATS_2"/>
    <property type="match status" value="3"/>
</dbReference>
<evidence type="ECO:0000313" key="8">
    <source>
        <dbReference type="Proteomes" id="UP000767238"/>
    </source>
</evidence>
<evidence type="ECO:0000256" key="4">
    <source>
        <dbReference type="ARBA" id="ARBA00039789"/>
    </source>
</evidence>
<reference evidence="7" key="1">
    <citation type="journal article" date="2021" name="J Fungi (Basel)">
        <title>Virulence traits and population genomics of the black yeast Aureobasidium melanogenum.</title>
        <authorList>
            <person name="Cernosa A."/>
            <person name="Sun X."/>
            <person name="Gostincar C."/>
            <person name="Fang C."/>
            <person name="Gunde-Cimerman N."/>
            <person name="Song Z."/>
        </authorList>
    </citation>
    <scope>NUCLEOTIDE SEQUENCE</scope>
    <source>
        <strain evidence="7">EXF-8016</strain>
    </source>
</reference>
<dbReference type="GO" id="GO:1990234">
    <property type="term" value="C:transferase complex"/>
    <property type="evidence" value="ECO:0007669"/>
    <property type="project" value="UniProtKB-ARBA"/>
</dbReference>
<keyword evidence="1 6" id="KW-0853">WD repeat</keyword>
<evidence type="ECO:0000256" key="2">
    <source>
        <dbReference type="ARBA" id="ARBA00022737"/>
    </source>
</evidence>
<dbReference type="PROSITE" id="PS00678">
    <property type="entry name" value="WD_REPEATS_1"/>
    <property type="match status" value="1"/>
</dbReference>
<dbReference type="EMBL" id="JAHFYH010000018">
    <property type="protein sequence ID" value="KAH0224536.1"/>
    <property type="molecule type" value="Genomic_DNA"/>
</dbReference>
<name>A0A9P8GM31_AURME</name>
<dbReference type="PANTHER" id="PTHR22847">
    <property type="entry name" value="WD40 REPEAT PROTEIN"/>
    <property type="match status" value="1"/>
</dbReference>